<dbReference type="Proteomes" id="UP001151287">
    <property type="component" value="Unassembled WGS sequence"/>
</dbReference>
<dbReference type="FunFam" id="1.10.10.10:FF:000322">
    <property type="entry name" value="Probable disease resistance protein At1g63360"/>
    <property type="match status" value="1"/>
</dbReference>
<keyword evidence="3" id="KW-0677">Repeat</keyword>
<dbReference type="Pfam" id="PF18052">
    <property type="entry name" value="Rx_N"/>
    <property type="match status" value="1"/>
</dbReference>
<keyword evidence="6" id="KW-0067">ATP-binding</keyword>
<evidence type="ECO:0000313" key="13">
    <source>
        <dbReference type="EMBL" id="KAJ1685384.1"/>
    </source>
</evidence>
<proteinExistence type="inferred from homology"/>
<dbReference type="AlphaFoldDB" id="A0A9Q0C174"/>
<dbReference type="Pfam" id="PF23598">
    <property type="entry name" value="LRR_14"/>
    <property type="match status" value="1"/>
</dbReference>
<dbReference type="InterPro" id="IPR042197">
    <property type="entry name" value="Apaf_helical"/>
</dbReference>
<dbReference type="GO" id="GO:0009626">
    <property type="term" value="P:plant-type hypersensitive response"/>
    <property type="evidence" value="ECO:0007669"/>
    <property type="project" value="UniProtKB-ARBA"/>
</dbReference>
<evidence type="ECO:0000313" key="14">
    <source>
        <dbReference type="Proteomes" id="UP001151287"/>
    </source>
</evidence>
<dbReference type="InterPro" id="IPR041118">
    <property type="entry name" value="Rx_N"/>
</dbReference>
<dbReference type="GO" id="GO:0005524">
    <property type="term" value="F:ATP binding"/>
    <property type="evidence" value="ECO:0007669"/>
    <property type="project" value="UniProtKB-KW"/>
</dbReference>
<name>A0A9Q0C174_9POAL</name>
<dbReference type="Gene3D" id="1.20.5.4130">
    <property type="match status" value="1"/>
</dbReference>
<dbReference type="InterPro" id="IPR032675">
    <property type="entry name" value="LRR_dom_sf"/>
</dbReference>
<dbReference type="EMBL" id="JAMQYH010000005">
    <property type="protein sequence ID" value="KAJ1685384.1"/>
    <property type="molecule type" value="Genomic_DNA"/>
</dbReference>
<dbReference type="GO" id="GO:0042742">
    <property type="term" value="P:defense response to bacterium"/>
    <property type="evidence" value="ECO:0007669"/>
    <property type="project" value="UniProtKB-ARBA"/>
</dbReference>
<dbReference type="Pfam" id="PF00931">
    <property type="entry name" value="NB-ARC"/>
    <property type="match status" value="1"/>
</dbReference>
<evidence type="ECO:0000256" key="1">
    <source>
        <dbReference type="ARBA" id="ARBA00008894"/>
    </source>
</evidence>
<keyword evidence="7" id="KW-0175">Coiled coil</keyword>
<evidence type="ECO:0000256" key="3">
    <source>
        <dbReference type="ARBA" id="ARBA00022737"/>
    </source>
</evidence>
<comment type="caution">
    <text evidence="13">The sequence shown here is derived from an EMBL/GenBank/DDBJ whole genome shotgun (WGS) entry which is preliminary data.</text>
</comment>
<keyword evidence="14" id="KW-1185">Reference proteome</keyword>
<dbReference type="InterPro" id="IPR002182">
    <property type="entry name" value="NB-ARC"/>
</dbReference>
<dbReference type="InterPro" id="IPR056789">
    <property type="entry name" value="LRR_R13L1-DRL21"/>
</dbReference>
<feature type="coiled-coil region" evidence="7">
    <location>
        <begin position="40"/>
        <end position="67"/>
    </location>
</feature>
<dbReference type="InterPro" id="IPR058922">
    <property type="entry name" value="WHD_DRP"/>
</dbReference>
<evidence type="ECO:0000259" key="8">
    <source>
        <dbReference type="Pfam" id="PF00931"/>
    </source>
</evidence>
<dbReference type="OrthoDB" id="681658at2759"/>
<dbReference type="PANTHER" id="PTHR36766:SF45">
    <property type="entry name" value="NB-ARC DOMAIN-CONTAINING PROTEIN"/>
    <property type="match status" value="1"/>
</dbReference>
<dbReference type="PANTHER" id="PTHR36766">
    <property type="entry name" value="PLANT BROAD-SPECTRUM MILDEW RESISTANCE PROTEIN RPW8"/>
    <property type="match status" value="1"/>
</dbReference>
<dbReference type="GO" id="GO:0002758">
    <property type="term" value="P:innate immune response-activating signaling pathway"/>
    <property type="evidence" value="ECO:0007669"/>
    <property type="project" value="UniProtKB-ARBA"/>
</dbReference>
<dbReference type="PRINTS" id="PR00364">
    <property type="entry name" value="DISEASERSIST"/>
</dbReference>
<keyword evidence="4" id="KW-0547">Nucleotide-binding</keyword>
<dbReference type="SUPFAM" id="SSF52058">
    <property type="entry name" value="L domain-like"/>
    <property type="match status" value="2"/>
</dbReference>
<evidence type="ECO:0000256" key="7">
    <source>
        <dbReference type="SAM" id="Coils"/>
    </source>
</evidence>
<dbReference type="Pfam" id="PF23559">
    <property type="entry name" value="WHD_DRP"/>
    <property type="match status" value="1"/>
</dbReference>
<evidence type="ECO:0000256" key="4">
    <source>
        <dbReference type="ARBA" id="ARBA00022741"/>
    </source>
</evidence>
<dbReference type="Pfam" id="PF25019">
    <property type="entry name" value="LRR_R13L1-DRL21"/>
    <property type="match status" value="1"/>
</dbReference>
<gene>
    <name evidence="13" type="ORF">LUZ63_016774</name>
</gene>
<dbReference type="GO" id="GO:0043531">
    <property type="term" value="F:ADP binding"/>
    <property type="evidence" value="ECO:0007669"/>
    <property type="project" value="InterPro"/>
</dbReference>
<feature type="domain" description="Disease resistance protein winged helix" evidence="10">
    <location>
        <begin position="436"/>
        <end position="507"/>
    </location>
</feature>
<comment type="similarity">
    <text evidence="1">Belongs to the disease resistance NB-LRR family.</text>
</comment>
<dbReference type="FunFam" id="3.40.50.300:FF:001091">
    <property type="entry name" value="Probable disease resistance protein At1g61300"/>
    <property type="match status" value="1"/>
</dbReference>
<feature type="domain" description="NB-ARC" evidence="8">
    <location>
        <begin position="185"/>
        <end position="352"/>
    </location>
</feature>
<sequence>MALYGVISNLLSFGAQLVPAFSASAQAPSTSSSSSSPVESQQIETELKQLMRMLERIKATLYDAEMREIRDLSVKLWLKELNGVAYEAEDVLDEYRYEVLRARVEARDATSHPNSRKRKLIQVPNGMLDQIRQIMSKFSEIEKHRIALKLTEDDGPRHCNSDMQVPPTSHFVVESDIIGRDREKKNLIDEVSSANDDGKIISVVAIVGTGGIGKTTLAKLVYNDQRIKQKFNKFGWVCVSEDFNVQRLTREVLESITGKSFDHTNLSALQEHMKKEISDKMVFLVLDDVWNENRSLWESFKASFMSATLMKILVTTRNEPVARIMQTVSTFNVSYMSEEQSWQLFQHYAFGEATQNRGPTFVEIGEQIMKKCGMLPLAIKSIASLLRHEPKEESWREILESELWESAASNEIFQPLQISYARLPTYLKPCFLYCSMFPKDYEYSVEELVKLWISQGYVQTNGLKNARKIGLEYAKQLWQRSFFQGYTEDKCMENLIFTLHDMFHDLARFYSGRAYYSIGEDMVPNFPNELRHLYVKGQVMIEETPLPGKFATLRTFIVRDNWHPYLSGFDFSEAKILRALLLNLQYNNLESHFSFANLKHLRYLSIDMACNRLPECICSLYNLQYFTLSDCSLLPECIGNLVSLEELEIIGCDLQVVPDSLCQLRALRKLHLWGINFEELPPNMGNLVSLEELIIFDCDNMRVLPLSFCQLKILHELKIIKCSKLEELPPDMGNLISLEKLKISFCYNLRVLPVSLCQLKVLQELEIIECSRLEELPPDMGNLVSLEKLIISNCHDLRMLPVSLCQLKVLLQLEIIECSRLEEFPPDMGNLVSLEKLLICDCYNLTVLPVSLCQLKVLQGFKITKCSELEELPPGMENLTYLQLLDCDISSLPLRRTVRLDCTRIGWLKDFVDLEGTLVLSRLCRVGSLEDVHCANLASMHNLQILVLSWNIEEYPYYLAEKLLFLSIDSDGAASYDNDGVASSEIDHCSLMGTLQPHPNLKELEINDYCGLTFPEWFGNPTLCASLEKIMLYCCKSITFLPFGSFEKLKHLHISGCSSLQFIQEQSLPLALERIEIFRCQSLISVTGIERLKSLVKLYVYHCRNLYWLDPSVNTGIITVVHCPKVKESCLQRDINYEVHVPLYMWEIEQINIMNL</sequence>
<feature type="domain" description="Disease resistance R13L4/SHOC-2-like LRR" evidence="11">
    <location>
        <begin position="616"/>
        <end position="694"/>
    </location>
</feature>
<dbReference type="InterPro" id="IPR055414">
    <property type="entry name" value="LRR_R13L4/SHOC2-like"/>
</dbReference>
<evidence type="ECO:0000259" key="11">
    <source>
        <dbReference type="Pfam" id="PF23598"/>
    </source>
</evidence>
<dbReference type="Gene3D" id="1.10.8.430">
    <property type="entry name" value="Helical domain of apoptotic protease-activating factors"/>
    <property type="match status" value="1"/>
</dbReference>
<feature type="domain" description="R13L1/DRL21-like LRR repeat region" evidence="12">
    <location>
        <begin position="905"/>
        <end position="1057"/>
    </location>
</feature>
<dbReference type="SUPFAM" id="SSF52540">
    <property type="entry name" value="P-loop containing nucleoside triphosphate hydrolases"/>
    <property type="match status" value="1"/>
</dbReference>
<dbReference type="InterPro" id="IPR027417">
    <property type="entry name" value="P-loop_NTPase"/>
</dbReference>
<reference evidence="13" key="1">
    <citation type="journal article" date="2022" name="Cell">
        <title>Repeat-based holocentromeres influence genome architecture and karyotype evolution.</title>
        <authorList>
            <person name="Hofstatter P.G."/>
            <person name="Thangavel G."/>
            <person name="Lux T."/>
            <person name="Neumann P."/>
            <person name="Vondrak T."/>
            <person name="Novak P."/>
            <person name="Zhang M."/>
            <person name="Costa L."/>
            <person name="Castellani M."/>
            <person name="Scott A."/>
            <person name="Toegelov H."/>
            <person name="Fuchs J."/>
            <person name="Mata-Sucre Y."/>
            <person name="Dias Y."/>
            <person name="Vanzela A.L.L."/>
            <person name="Huettel B."/>
            <person name="Almeida C.C.S."/>
            <person name="Simkova H."/>
            <person name="Souza G."/>
            <person name="Pedrosa-Harand A."/>
            <person name="Macas J."/>
            <person name="Mayer K.F.X."/>
            <person name="Houben A."/>
            <person name="Marques A."/>
        </authorList>
    </citation>
    <scope>NUCLEOTIDE SEQUENCE</scope>
    <source>
        <strain evidence="13">RhyBre1mFocal</strain>
    </source>
</reference>
<feature type="domain" description="Disease resistance N-terminal" evidence="9">
    <location>
        <begin position="41"/>
        <end position="111"/>
    </location>
</feature>
<evidence type="ECO:0000256" key="5">
    <source>
        <dbReference type="ARBA" id="ARBA00022821"/>
    </source>
</evidence>
<evidence type="ECO:0000259" key="10">
    <source>
        <dbReference type="Pfam" id="PF23559"/>
    </source>
</evidence>
<organism evidence="13 14">
    <name type="scientific">Rhynchospora breviuscula</name>
    <dbReference type="NCBI Taxonomy" id="2022672"/>
    <lineage>
        <taxon>Eukaryota</taxon>
        <taxon>Viridiplantae</taxon>
        <taxon>Streptophyta</taxon>
        <taxon>Embryophyta</taxon>
        <taxon>Tracheophyta</taxon>
        <taxon>Spermatophyta</taxon>
        <taxon>Magnoliopsida</taxon>
        <taxon>Liliopsida</taxon>
        <taxon>Poales</taxon>
        <taxon>Cyperaceae</taxon>
        <taxon>Cyperoideae</taxon>
        <taxon>Rhynchosporeae</taxon>
        <taxon>Rhynchospora</taxon>
    </lineage>
</organism>
<dbReference type="Gene3D" id="1.10.10.10">
    <property type="entry name" value="Winged helix-like DNA-binding domain superfamily/Winged helix DNA-binding domain"/>
    <property type="match status" value="1"/>
</dbReference>
<dbReference type="Gene3D" id="3.80.10.10">
    <property type="entry name" value="Ribonuclease Inhibitor"/>
    <property type="match status" value="4"/>
</dbReference>
<evidence type="ECO:0000256" key="6">
    <source>
        <dbReference type="ARBA" id="ARBA00022840"/>
    </source>
</evidence>
<accession>A0A9Q0C174</accession>
<evidence type="ECO:0000259" key="9">
    <source>
        <dbReference type="Pfam" id="PF18052"/>
    </source>
</evidence>
<dbReference type="InterPro" id="IPR036388">
    <property type="entry name" value="WH-like_DNA-bd_sf"/>
</dbReference>
<dbReference type="Gene3D" id="3.40.50.300">
    <property type="entry name" value="P-loop containing nucleotide triphosphate hydrolases"/>
    <property type="match status" value="1"/>
</dbReference>
<evidence type="ECO:0000256" key="2">
    <source>
        <dbReference type="ARBA" id="ARBA00022614"/>
    </source>
</evidence>
<keyword evidence="5" id="KW-0611">Plant defense</keyword>
<evidence type="ECO:0000259" key="12">
    <source>
        <dbReference type="Pfam" id="PF25019"/>
    </source>
</evidence>
<protein>
    <submittedName>
        <fullName evidence="13">Uncharacterized protein</fullName>
    </submittedName>
</protein>
<keyword evidence="2" id="KW-0433">Leucine-rich repeat</keyword>